<keyword evidence="4" id="KW-1185">Reference proteome</keyword>
<dbReference type="Gene3D" id="3.30.70.1020">
    <property type="entry name" value="Trehalose-6-phosphate phosphatase related protein, domain 2"/>
    <property type="match status" value="1"/>
</dbReference>
<dbReference type="InterPro" id="IPR003337">
    <property type="entry name" value="Trehalose_PPase"/>
</dbReference>
<evidence type="ECO:0000313" key="4">
    <source>
        <dbReference type="Proteomes" id="UP000612746"/>
    </source>
</evidence>
<dbReference type="NCBIfam" id="NF011071">
    <property type="entry name" value="PRK14501.1"/>
    <property type="match status" value="1"/>
</dbReference>
<dbReference type="CDD" id="cd01627">
    <property type="entry name" value="HAD_TPP"/>
    <property type="match status" value="1"/>
</dbReference>
<comment type="similarity">
    <text evidence="2">In the C-terminal section; belongs to the trehalose phosphatase family.</text>
</comment>
<dbReference type="CDD" id="cd03788">
    <property type="entry name" value="GT20_TPS"/>
    <property type="match status" value="1"/>
</dbReference>
<dbReference type="OrthoDB" id="755951at2759"/>
<evidence type="ECO:0000256" key="1">
    <source>
        <dbReference type="ARBA" id="ARBA00005409"/>
    </source>
</evidence>
<dbReference type="InterPro" id="IPR006379">
    <property type="entry name" value="HAD-SF_hydro_IIB"/>
</dbReference>
<sequence length="767" mass="87281">MTERTAILSLLETPTIQGRIINVTHMLPYTIAKPAKGNFELTGRRDHGAMYSGIESLTNDWQCVHIGGTGPIHYDEEQSFSLDEALRPALEEQLNQLSRAMVPVYLDDESATNHYEGYCKTVLWPLFHYIMWNDATDGRREAREWNAYHHVNQQFANVVIENYRKGDIIWVHDYHLLLLPGMIRDRIPDAKIGLFVHAPFPSSEIFRCLPKREEVLRGMVAANQIGYQTFSYARHFISSCTRVLGYESTPNGVSVDGHHCQVGTFPIGIDTDKVNERRKSPRVDDTIKAIGDLYAGKKIIVGRDKLDLVKGVQQKLEAFEYFLIHYPEWHNKVVLVQATDPAISDSAKLETRVSEMVAHINGTYGSLEFTPLHHFHHFIQPDEYYALLSIADAALITSVRDGMNTTSFEYVMCQEEKQSPLILSEFTGTAGSLSEALLVNPWDHAGVAKAINDALCMSEEEKKLRHKVMHDHVISHKAENWAHSFMKNLMSSIATEEESADTPLLDTKLMCQQYQRAHKRLIFFDYDGTLTPIKKTPGAALPPQDMLHYLQRLCDDPKNIVWVISGRDQSALDKWLGGIRNLGFSAEHGAFMKHPASDKWINLTEHMDMNWKHDVIEIFTYYTERTAGSFIEHKRCSLTWHYRLADPEYGAFQAKECQNHLENAVLSKLPVEILVGKKNLEVRPTSINKGEIVKRLLAASEDADFVLCAGDDKTDEDMFRTLRKSNIPDEQLFSVTVGTEKKTMALWHIPTVQDVIDSMGKLVELNR</sequence>
<dbReference type="Gene3D" id="3.40.50.1000">
    <property type="entry name" value="HAD superfamily/HAD-like"/>
    <property type="match status" value="1"/>
</dbReference>
<gene>
    <name evidence="3" type="ORF">INT44_004606</name>
</gene>
<proteinExistence type="inferred from homology"/>
<evidence type="ECO:0000256" key="2">
    <source>
        <dbReference type="ARBA" id="ARBA00006330"/>
    </source>
</evidence>
<dbReference type="PANTHER" id="PTHR10788">
    <property type="entry name" value="TREHALOSE-6-PHOSPHATE SYNTHASE"/>
    <property type="match status" value="1"/>
</dbReference>
<dbReference type="FunFam" id="3.40.50.1000:FF:000052">
    <property type="entry name" value="Alpha,alpha-trehalose-phosphate synthase [UDP-forming] 6"/>
    <property type="match status" value="1"/>
</dbReference>
<dbReference type="GO" id="GO:0003825">
    <property type="term" value="F:alpha,alpha-trehalose-phosphate synthase (UDP-forming) activity"/>
    <property type="evidence" value="ECO:0007669"/>
    <property type="project" value="TreeGrafter"/>
</dbReference>
<dbReference type="FunFam" id="3.30.70.1020:FF:000002">
    <property type="entry name" value="Trehalose-6-phosphate synthase 2"/>
    <property type="match status" value="1"/>
</dbReference>
<name>A0A8H7QAM9_9FUNG</name>
<dbReference type="SUPFAM" id="SSF56784">
    <property type="entry name" value="HAD-like"/>
    <property type="match status" value="1"/>
</dbReference>
<dbReference type="Gene3D" id="3.40.50.2000">
    <property type="entry name" value="Glycogen Phosphorylase B"/>
    <property type="match status" value="2"/>
</dbReference>
<dbReference type="GO" id="GO:0004805">
    <property type="term" value="F:trehalose-phosphatase activity"/>
    <property type="evidence" value="ECO:0007669"/>
    <property type="project" value="TreeGrafter"/>
</dbReference>
<dbReference type="GO" id="GO:0005946">
    <property type="term" value="C:alpha,alpha-trehalose-phosphate synthase complex (UDP-forming)"/>
    <property type="evidence" value="ECO:0007669"/>
    <property type="project" value="TreeGrafter"/>
</dbReference>
<dbReference type="PANTHER" id="PTHR10788:SF123">
    <property type="entry name" value="TREHALOSE-PHOSPHATASE"/>
    <property type="match status" value="1"/>
</dbReference>
<accession>A0A8H7QAM9</accession>
<dbReference type="GO" id="GO:0005992">
    <property type="term" value="P:trehalose biosynthetic process"/>
    <property type="evidence" value="ECO:0007669"/>
    <property type="project" value="InterPro"/>
</dbReference>
<dbReference type="Pfam" id="PF00982">
    <property type="entry name" value="Glyco_transf_20"/>
    <property type="match status" value="1"/>
</dbReference>
<organism evidence="3 4">
    <name type="scientific">Umbelopsis vinacea</name>
    <dbReference type="NCBI Taxonomy" id="44442"/>
    <lineage>
        <taxon>Eukaryota</taxon>
        <taxon>Fungi</taxon>
        <taxon>Fungi incertae sedis</taxon>
        <taxon>Mucoromycota</taxon>
        <taxon>Mucoromycotina</taxon>
        <taxon>Umbelopsidomycetes</taxon>
        <taxon>Umbelopsidales</taxon>
        <taxon>Umbelopsidaceae</taxon>
        <taxon>Umbelopsis</taxon>
    </lineage>
</organism>
<dbReference type="NCBIfam" id="TIGR01484">
    <property type="entry name" value="HAD-SF-IIB"/>
    <property type="match status" value="1"/>
</dbReference>
<comment type="caution">
    <text evidence="3">The sequence shown here is derived from an EMBL/GenBank/DDBJ whole genome shotgun (WGS) entry which is preliminary data.</text>
</comment>
<dbReference type="FunFam" id="3.40.50.2000:FF:000036">
    <property type="entry name" value="Alpha,alpha-trehalose-phosphate synthase subunit Tps2"/>
    <property type="match status" value="1"/>
</dbReference>
<dbReference type="Pfam" id="PF02358">
    <property type="entry name" value="Trehalose_PPase"/>
    <property type="match status" value="1"/>
</dbReference>
<evidence type="ECO:0000313" key="3">
    <source>
        <dbReference type="EMBL" id="KAG2189464.1"/>
    </source>
</evidence>
<dbReference type="AlphaFoldDB" id="A0A8H7QAM9"/>
<protein>
    <submittedName>
        <fullName evidence="3">Uncharacterized protein</fullName>
    </submittedName>
</protein>
<dbReference type="InterPro" id="IPR001830">
    <property type="entry name" value="Glyco_trans_20"/>
</dbReference>
<dbReference type="InterPro" id="IPR023214">
    <property type="entry name" value="HAD_sf"/>
</dbReference>
<comment type="similarity">
    <text evidence="1">In the N-terminal section; belongs to the glycosyltransferase 20 family.</text>
</comment>
<dbReference type="SUPFAM" id="SSF53756">
    <property type="entry name" value="UDP-Glycosyltransferase/glycogen phosphorylase"/>
    <property type="match status" value="1"/>
</dbReference>
<dbReference type="EMBL" id="JAEPRA010000001">
    <property type="protein sequence ID" value="KAG2189464.1"/>
    <property type="molecule type" value="Genomic_DNA"/>
</dbReference>
<dbReference type="NCBIfam" id="TIGR00685">
    <property type="entry name" value="T6PP"/>
    <property type="match status" value="1"/>
</dbReference>
<dbReference type="InterPro" id="IPR036412">
    <property type="entry name" value="HAD-like_sf"/>
</dbReference>
<dbReference type="GO" id="GO:0005829">
    <property type="term" value="C:cytosol"/>
    <property type="evidence" value="ECO:0007669"/>
    <property type="project" value="TreeGrafter"/>
</dbReference>
<reference evidence="3" key="1">
    <citation type="submission" date="2020-12" db="EMBL/GenBank/DDBJ databases">
        <title>Metabolic potential, ecology and presence of endohyphal bacteria is reflected in genomic diversity of Mucoromycotina.</title>
        <authorList>
            <person name="Muszewska A."/>
            <person name="Okrasinska A."/>
            <person name="Steczkiewicz K."/>
            <person name="Drgas O."/>
            <person name="Orlowska M."/>
            <person name="Perlinska-Lenart U."/>
            <person name="Aleksandrzak-Piekarczyk T."/>
            <person name="Szatraj K."/>
            <person name="Zielenkiewicz U."/>
            <person name="Pilsyk S."/>
            <person name="Malc E."/>
            <person name="Mieczkowski P."/>
            <person name="Kruszewska J.S."/>
            <person name="Biernat P."/>
            <person name="Pawlowska J."/>
        </authorList>
    </citation>
    <scope>NUCLEOTIDE SEQUENCE</scope>
    <source>
        <strain evidence="3">WA0000051536</strain>
    </source>
</reference>
<dbReference type="Proteomes" id="UP000612746">
    <property type="component" value="Unassembled WGS sequence"/>
</dbReference>